<dbReference type="EMBL" id="BMZE01000005">
    <property type="protein sequence ID" value="GHA38199.1"/>
    <property type="molecule type" value="Genomic_DNA"/>
</dbReference>
<keyword evidence="1" id="KW-0472">Membrane</keyword>
<keyword evidence="1" id="KW-0812">Transmembrane</keyword>
<evidence type="ECO:0000313" key="4">
    <source>
        <dbReference type="Proteomes" id="UP000646579"/>
    </source>
</evidence>
<organism evidence="3 4">
    <name type="scientific">Devosia pacifica</name>
    <dbReference type="NCBI Taxonomy" id="1335967"/>
    <lineage>
        <taxon>Bacteria</taxon>
        <taxon>Pseudomonadati</taxon>
        <taxon>Pseudomonadota</taxon>
        <taxon>Alphaproteobacteria</taxon>
        <taxon>Hyphomicrobiales</taxon>
        <taxon>Devosiaceae</taxon>
        <taxon>Devosia</taxon>
    </lineage>
</organism>
<evidence type="ECO:0000313" key="3">
    <source>
        <dbReference type="EMBL" id="GHA38199.1"/>
    </source>
</evidence>
<name>A0A918VYY8_9HYPH</name>
<feature type="transmembrane region" description="Helical" evidence="1">
    <location>
        <begin position="32"/>
        <end position="51"/>
    </location>
</feature>
<dbReference type="InterPro" id="IPR036596">
    <property type="entry name" value="Cyt-C_aa3_sf"/>
</dbReference>
<dbReference type="AlphaFoldDB" id="A0A918VYY8"/>
<reference evidence="3" key="1">
    <citation type="journal article" date="2014" name="Int. J. Syst. Evol. Microbiol.">
        <title>Complete genome sequence of Corynebacterium casei LMG S-19264T (=DSM 44701T), isolated from a smear-ripened cheese.</title>
        <authorList>
            <consortium name="US DOE Joint Genome Institute (JGI-PGF)"/>
            <person name="Walter F."/>
            <person name="Albersmeier A."/>
            <person name="Kalinowski J."/>
            <person name="Ruckert C."/>
        </authorList>
    </citation>
    <scope>NUCLEOTIDE SEQUENCE</scope>
    <source>
        <strain evidence="3">KCTC 32437</strain>
    </source>
</reference>
<keyword evidence="1" id="KW-1133">Transmembrane helix</keyword>
<gene>
    <name evidence="3" type="ORF">GCM10007989_37680</name>
</gene>
<reference evidence="3" key="2">
    <citation type="submission" date="2020-09" db="EMBL/GenBank/DDBJ databases">
        <authorList>
            <person name="Sun Q."/>
            <person name="Kim S."/>
        </authorList>
    </citation>
    <scope>NUCLEOTIDE SEQUENCE</scope>
    <source>
        <strain evidence="3">KCTC 32437</strain>
    </source>
</reference>
<dbReference type="Proteomes" id="UP000646579">
    <property type="component" value="Unassembled WGS sequence"/>
</dbReference>
<dbReference type="InterPro" id="IPR012422">
    <property type="entry name" value="Cyt_c_oxidase_su4_bac-aa3"/>
</dbReference>
<dbReference type="Gene3D" id="1.20.5.160">
    <property type="entry name" value="Bacterial aa3 type cytochrome c oxidase subunit IV"/>
    <property type="match status" value="1"/>
</dbReference>
<dbReference type="SUPFAM" id="SSF81469">
    <property type="entry name" value="Bacterial aa3 type cytochrome c oxidase subunit IV"/>
    <property type="match status" value="1"/>
</dbReference>
<comment type="caution">
    <text evidence="3">The sequence shown here is derived from an EMBL/GenBank/DDBJ whole genome shotgun (WGS) entry which is preliminary data.</text>
</comment>
<evidence type="ECO:0000259" key="2">
    <source>
        <dbReference type="Pfam" id="PF07835"/>
    </source>
</evidence>
<evidence type="ECO:0000256" key="1">
    <source>
        <dbReference type="SAM" id="Phobius"/>
    </source>
</evidence>
<accession>A0A918VYY8</accession>
<dbReference type="Pfam" id="PF07835">
    <property type="entry name" value="COX4_pro_2"/>
    <property type="match status" value="1"/>
</dbReference>
<sequence>MAKNSPQTTPESHETAMDYQEHERSYQLFLSVLKWSVISTAVLVLILYFVVQP</sequence>
<feature type="domain" description="Cytochrome c oxidase subunit IV bacterial aa3 type" evidence="2">
    <location>
        <begin position="16"/>
        <end position="50"/>
    </location>
</feature>
<proteinExistence type="predicted"/>
<protein>
    <recommendedName>
        <fullName evidence="2">Cytochrome c oxidase subunit IV bacterial aa3 type domain-containing protein</fullName>
    </recommendedName>
</protein>
<keyword evidence="4" id="KW-1185">Reference proteome</keyword>
<dbReference type="RefSeq" id="WP_189427358.1">
    <property type="nucleotide sequence ID" value="NZ_BMZE01000005.1"/>
</dbReference>